<feature type="compositionally biased region" description="Polar residues" evidence="1">
    <location>
        <begin position="440"/>
        <end position="450"/>
    </location>
</feature>
<reference evidence="2" key="1">
    <citation type="submission" date="2023-04" db="EMBL/GenBank/DDBJ databases">
        <title>Black Yeasts Isolated from many extreme environments.</title>
        <authorList>
            <person name="Coleine C."/>
            <person name="Stajich J.E."/>
            <person name="Selbmann L."/>
        </authorList>
    </citation>
    <scope>NUCLEOTIDE SEQUENCE</scope>
    <source>
        <strain evidence="2">CCFEE 5312</strain>
    </source>
</reference>
<feature type="region of interest" description="Disordered" evidence="1">
    <location>
        <begin position="184"/>
        <end position="208"/>
    </location>
</feature>
<feature type="compositionally biased region" description="Low complexity" evidence="1">
    <location>
        <begin position="36"/>
        <end position="49"/>
    </location>
</feature>
<feature type="region of interest" description="Disordered" evidence="1">
    <location>
        <begin position="832"/>
        <end position="1557"/>
    </location>
</feature>
<feature type="compositionally biased region" description="Low complexity" evidence="1">
    <location>
        <begin position="384"/>
        <end position="397"/>
    </location>
</feature>
<feature type="compositionally biased region" description="Basic and acidic residues" evidence="1">
    <location>
        <begin position="881"/>
        <end position="894"/>
    </location>
</feature>
<feature type="compositionally biased region" description="Polar residues" evidence="1">
    <location>
        <begin position="275"/>
        <end position="288"/>
    </location>
</feature>
<feature type="compositionally biased region" description="Low complexity" evidence="1">
    <location>
        <begin position="981"/>
        <end position="993"/>
    </location>
</feature>
<dbReference type="EMBL" id="JAWDJX010000030">
    <property type="protein sequence ID" value="KAK3050747.1"/>
    <property type="molecule type" value="Genomic_DNA"/>
</dbReference>
<feature type="compositionally biased region" description="Polar residues" evidence="1">
    <location>
        <begin position="1411"/>
        <end position="1435"/>
    </location>
</feature>
<evidence type="ECO:0000313" key="2">
    <source>
        <dbReference type="EMBL" id="KAK3050747.1"/>
    </source>
</evidence>
<feature type="compositionally biased region" description="Pro residues" evidence="1">
    <location>
        <begin position="1363"/>
        <end position="1377"/>
    </location>
</feature>
<feature type="region of interest" description="Disordered" evidence="1">
    <location>
        <begin position="751"/>
        <end position="809"/>
    </location>
</feature>
<feature type="compositionally biased region" description="Low complexity" evidence="1">
    <location>
        <begin position="1341"/>
        <end position="1362"/>
    </location>
</feature>
<feature type="region of interest" description="Disordered" evidence="1">
    <location>
        <begin position="667"/>
        <end position="727"/>
    </location>
</feature>
<feature type="compositionally biased region" description="Low complexity" evidence="1">
    <location>
        <begin position="489"/>
        <end position="507"/>
    </location>
</feature>
<feature type="compositionally biased region" description="Polar residues" evidence="1">
    <location>
        <begin position="1090"/>
        <end position="1100"/>
    </location>
</feature>
<feature type="compositionally biased region" description="Acidic residues" evidence="1">
    <location>
        <begin position="1244"/>
        <end position="1255"/>
    </location>
</feature>
<feature type="compositionally biased region" description="Acidic residues" evidence="1">
    <location>
        <begin position="783"/>
        <end position="803"/>
    </location>
</feature>
<evidence type="ECO:0000313" key="3">
    <source>
        <dbReference type="Proteomes" id="UP001271007"/>
    </source>
</evidence>
<feature type="compositionally biased region" description="Basic and acidic residues" evidence="1">
    <location>
        <begin position="1512"/>
        <end position="1525"/>
    </location>
</feature>
<feature type="compositionally biased region" description="Basic and acidic residues" evidence="1">
    <location>
        <begin position="523"/>
        <end position="532"/>
    </location>
</feature>
<comment type="caution">
    <text evidence="2">The sequence shown here is derived from an EMBL/GenBank/DDBJ whole genome shotgun (WGS) entry which is preliminary data.</text>
</comment>
<feature type="compositionally biased region" description="Pro residues" evidence="1">
    <location>
        <begin position="1387"/>
        <end position="1402"/>
    </location>
</feature>
<feature type="compositionally biased region" description="Polar residues" evidence="1">
    <location>
        <begin position="227"/>
        <end position="258"/>
    </location>
</feature>
<feature type="compositionally biased region" description="Polar residues" evidence="1">
    <location>
        <begin position="937"/>
        <end position="960"/>
    </location>
</feature>
<protein>
    <submittedName>
        <fullName evidence="2">Uncharacterized protein</fullName>
    </submittedName>
</protein>
<feature type="compositionally biased region" description="Polar residues" evidence="1">
    <location>
        <begin position="1499"/>
        <end position="1510"/>
    </location>
</feature>
<feature type="compositionally biased region" description="Low complexity" evidence="1">
    <location>
        <begin position="1166"/>
        <end position="1185"/>
    </location>
</feature>
<feature type="compositionally biased region" description="Basic and acidic residues" evidence="1">
    <location>
        <begin position="571"/>
        <end position="587"/>
    </location>
</feature>
<feature type="region of interest" description="Disordered" evidence="1">
    <location>
        <begin position="1"/>
        <end position="22"/>
    </location>
</feature>
<proteinExistence type="predicted"/>
<feature type="region of interest" description="Disordered" evidence="1">
    <location>
        <begin position="226"/>
        <end position="258"/>
    </location>
</feature>
<name>A0AAJ0G6I2_9PEZI</name>
<feature type="compositionally biased region" description="Basic and acidic residues" evidence="1">
    <location>
        <begin position="690"/>
        <end position="706"/>
    </location>
</feature>
<feature type="compositionally biased region" description="Low complexity" evidence="1">
    <location>
        <begin position="910"/>
        <end position="924"/>
    </location>
</feature>
<gene>
    <name evidence="2" type="ORF">LTR09_008113</name>
</gene>
<feature type="compositionally biased region" description="Polar residues" evidence="1">
    <location>
        <begin position="92"/>
        <end position="117"/>
    </location>
</feature>
<feature type="compositionally biased region" description="Pro residues" evidence="1">
    <location>
        <begin position="121"/>
        <end position="131"/>
    </location>
</feature>
<feature type="compositionally biased region" description="Polar residues" evidence="1">
    <location>
        <begin position="8"/>
        <end position="21"/>
    </location>
</feature>
<organism evidence="2 3">
    <name type="scientific">Extremus antarcticus</name>
    <dbReference type="NCBI Taxonomy" id="702011"/>
    <lineage>
        <taxon>Eukaryota</taxon>
        <taxon>Fungi</taxon>
        <taxon>Dikarya</taxon>
        <taxon>Ascomycota</taxon>
        <taxon>Pezizomycotina</taxon>
        <taxon>Dothideomycetes</taxon>
        <taxon>Dothideomycetidae</taxon>
        <taxon>Mycosphaerellales</taxon>
        <taxon>Extremaceae</taxon>
        <taxon>Extremus</taxon>
    </lineage>
</organism>
<feature type="compositionally biased region" description="Gly residues" evidence="1">
    <location>
        <begin position="78"/>
        <end position="88"/>
    </location>
</feature>
<evidence type="ECO:0000256" key="1">
    <source>
        <dbReference type="SAM" id="MobiDB-lite"/>
    </source>
</evidence>
<feature type="region of interest" description="Disordered" evidence="1">
    <location>
        <begin position="36"/>
        <end position="169"/>
    </location>
</feature>
<keyword evidence="3" id="KW-1185">Reference proteome</keyword>
<feature type="region of interest" description="Disordered" evidence="1">
    <location>
        <begin position="275"/>
        <end position="653"/>
    </location>
</feature>
<feature type="compositionally biased region" description="Basic and acidic residues" evidence="1">
    <location>
        <begin position="1539"/>
        <end position="1551"/>
    </location>
</feature>
<sequence length="1571" mass="166917">MFSRRRGSSVNPPVDRSTSSNAATAAAQAFLHNTTSSASLSSAAAAAALRSQTTTPEQVGDIQTKRMVRRGSASSNGSGTGNRGGVTRGGLQRTNSGGSMTERTFRSPSPGRTNGTTAHVPGPPDAPPVPALPANMHKRAASVDPPQRVMSPTMQRGTRGGSVGRARVPAPVNTRLGSQLMNVAENEGDSDSPTSPLRNFSRPMSPGAGPIATTKKYTHKSGPWFTGSATQEQPTTAQGMSSNRSAPSQVNTWNSNEADSVMVYDPNTRSFVQRYKTQPQDASPTSPVFSKPKQVYDPGTRSFVSSQAPAPIQRQDPPPPAPIIKKARPVPAPVNTDLEPPPRNPARLSPTTSSPISPRAAGFLQKQPSVVREDPEAEQEAERSTSTTSRSTEPPQTIASSTAPPKAYQRAAAPHQRSSSLDVPRGAGASGRGRTTSTSPQRSAHFSPSPVTEFERHEPLPRNVSPFKSALKHSPASSVRTASPIALFSPLSKTTSPPSETSEDTQSQDGLGGGKKKKSVRVSFDEQPKEIDPPMTPAPVRNFDEEDDFSKPRPALPSFGSVRKNRVQPDVAEKVTEMPPERHEGSSDRAIGGILRNSLEPLPPEVTSKEGSGYVSDESSDSEVPAVASAATPKPATVGAGRDVGNGGQPMVKDFAPATIVPQETVQTSGAGSLDVPEIALQPPTPGVDEDTKRGLGELEHDDFAPRSKPRNSMENINVPGGWESEFESDDKNIAKQTPLQQASAIADIATPVRKSSAEDSAATQTVTPMPEPEISASPEVLTDIDEDTSDAEFSDAVEDASDLEDHNGGFASLDAIVESPIVTPVVPAASIDTTSKARALDDVPESPSTKQAAKAAERAGAKQSDPAAWNEATAYWSQLSKERRQQIERAHMSDDDEETPRPAKKKVVPVKTTPNTTAAAPKAGILKQTAKPKPVPTSNQQPQAQPSFRKTMRGSQGTSAPDDAVHLRSSMRAATGSMTARPRQQAPQARPQSEYVEPRGTLQKKSMRPQSATGVPASAASGNQGSSYPPLPAKKLPVQGRSDPPQVSTRLQRELTNDSDSESSFKKKRKAGASGMDTAGKYNMRRSMRANSIESQPSVMSAAEQRRPTSPPMSAAARNRAFSLRSLSPTGSFFGRNSRPEPSRGVDAGPRTTLRGAPAARGNSTARTTLRAAPPAPVTPARSAPKSRFKSRFADSDDSDDDRPAGRTFRSRFADSDDSGDEPAPRAADLRPVRGIPRKQGQDDGDSTDLEEEDVVPRLPSQKREKMNSPMEPDPSDVEKAMAAARRNLGISDKPVQTETHEGEALRQGTLRAKAAEKAESTPPATPLDQPELKKRGFMSSILRRSRASSSSVQRLSQTSTPPLPSLAPATPPSQPTAPAVQPTHPVQPTPSVQPTPPATPSPGKLVRRSSAQPQLQRGNSTFSTATAPVTSSPLAARTKTPDSTNWPLPPPIPANEDDGVARAAAADIKRPNTSDGVSQEAISLARSMRPDLAPRSKSGQPLGTSSFRPESFRGESFRAESSHPRVRIQAGEEGSEPGERERKPGDIYSRRTGKKKKFGMLRRAFGIND</sequence>
<accession>A0AAJ0G6I2</accession>
<dbReference type="Proteomes" id="UP001271007">
    <property type="component" value="Unassembled WGS sequence"/>
</dbReference>